<dbReference type="SUPFAM" id="SSF52058">
    <property type="entry name" value="L domain-like"/>
    <property type="match status" value="2"/>
</dbReference>
<dbReference type="InterPro" id="IPR051648">
    <property type="entry name" value="CWI-Assembly_Regulator"/>
</dbReference>
<comment type="subcellular location">
    <subcellularLocation>
        <location evidence="1">Cell envelope</location>
    </subcellularLocation>
</comment>
<dbReference type="GO" id="GO:0030313">
    <property type="term" value="C:cell envelope"/>
    <property type="evidence" value="ECO:0007669"/>
    <property type="project" value="UniProtKB-SubCell"/>
</dbReference>
<accession>A0A9X4MZK8</accession>
<reference evidence="4" key="1">
    <citation type="submission" date="2022-07" db="EMBL/GenBank/DDBJ databases">
        <title>Description and genome-wide analysis of Profundicola chukchiensis gen. nov., sp. nov., marine bacteria isolated from bottom sediments of the Chukchi Sea.</title>
        <authorList>
            <person name="Romanenko L."/>
            <person name="Otstavnykh N."/>
            <person name="Kurilenko V."/>
            <person name="Eremeev V."/>
            <person name="Velansky P."/>
            <person name="Mikhailov V."/>
            <person name="Isaeva M."/>
        </authorList>
    </citation>
    <scope>NUCLEOTIDE SEQUENCE</scope>
    <source>
        <strain evidence="4">KMM 9713</strain>
    </source>
</reference>
<dbReference type="RefSeq" id="WP_304420416.1">
    <property type="nucleotide sequence ID" value="NZ_JANCMU010000002.1"/>
</dbReference>
<protein>
    <recommendedName>
        <fullName evidence="6">Receptor L domain-containing protein</fullName>
    </recommendedName>
</protein>
<proteinExistence type="predicted"/>
<comment type="caution">
    <text evidence="4">The sequence shown here is derived from an EMBL/GenBank/DDBJ whole genome shotgun (WGS) entry which is preliminary data.</text>
</comment>
<evidence type="ECO:0000256" key="1">
    <source>
        <dbReference type="ARBA" id="ARBA00004196"/>
    </source>
</evidence>
<keyword evidence="2" id="KW-0732">Signal</keyword>
<name>A0A9X4MZK8_9FLAO</name>
<dbReference type="PANTHER" id="PTHR31018:SF3">
    <property type="entry name" value="RECEPTOR PROTEIN-TYROSINE KINASE"/>
    <property type="match status" value="1"/>
</dbReference>
<dbReference type="AlphaFoldDB" id="A0A9X4MZK8"/>
<dbReference type="EMBL" id="JANCMU010000002">
    <property type="protein sequence ID" value="MDG4945872.1"/>
    <property type="molecule type" value="Genomic_DNA"/>
</dbReference>
<dbReference type="PROSITE" id="PS51257">
    <property type="entry name" value="PROKAR_LIPOPROTEIN"/>
    <property type="match status" value="1"/>
</dbReference>
<evidence type="ECO:0000256" key="3">
    <source>
        <dbReference type="ARBA" id="ARBA00023180"/>
    </source>
</evidence>
<evidence type="ECO:0000313" key="4">
    <source>
        <dbReference type="EMBL" id="MDG4945872.1"/>
    </source>
</evidence>
<evidence type="ECO:0008006" key="6">
    <source>
        <dbReference type="Google" id="ProtNLM"/>
    </source>
</evidence>
<dbReference type="PANTHER" id="PTHR31018">
    <property type="entry name" value="SPORULATION-SPECIFIC PROTEIN-RELATED"/>
    <property type="match status" value="1"/>
</dbReference>
<dbReference type="Gene3D" id="3.80.10.10">
    <property type="entry name" value="Ribonuclease Inhibitor"/>
    <property type="match status" value="1"/>
</dbReference>
<sequence length="244" mass="26924">MKKHFLILLALALLSCNEDDDFNISSGVFEGDYEIRSQEDIDSFAENGYKEIDGTLVVNYANGVENLSGLSSLEKVDAIIIKYNADLISLEGLENISEVEFLNISNNVDLISLNGLNSLSNVENSLRIEHNYDLNSLEALNQLSEVGTQFFIANNDALTSFNGLENLTSVYNLFVLENVNLTDISAIDNINSSTGMDFSSNDLLYDFCALSDFIAQNPDPHIFAARFNAYNPTVEDILNGDCAE</sequence>
<keyword evidence="3" id="KW-0325">Glycoprotein</keyword>
<dbReference type="Proteomes" id="UP001152599">
    <property type="component" value="Unassembled WGS sequence"/>
</dbReference>
<organism evidence="4 5">
    <name type="scientific">Profundicola chukchiensis</name>
    <dbReference type="NCBI Taxonomy" id="2961959"/>
    <lineage>
        <taxon>Bacteria</taxon>
        <taxon>Pseudomonadati</taxon>
        <taxon>Bacteroidota</taxon>
        <taxon>Flavobacteriia</taxon>
        <taxon>Flavobacteriales</taxon>
        <taxon>Weeksellaceae</taxon>
        <taxon>Profundicola</taxon>
    </lineage>
</organism>
<evidence type="ECO:0000256" key="2">
    <source>
        <dbReference type="ARBA" id="ARBA00022729"/>
    </source>
</evidence>
<dbReference type="InterPro" id="IPR032675">
    <property type="entry name" value="LRR_dom_sf"/>
</dbReference>
<gene>
    <name evidence="4" type="ORF">NMK71_05550</name>
</gene>
<keyword evidence="5" id="KW-1185">Reference proteome</keyword>
<evidence type="ECO:0000313" key="5">
    <source>
        <dbReference type="Proteomes" id="UP001152599"/>
    </source>
</evidence>